<sequence length="154" mass="17299">MSQNRQISAHISTVAILGYDIVPLEEVHNWTNPRIRFTECSDEEITAFKQEFTGYGGNVIEARWKFSGDVYYKCKISSCVIEEVLSRAEQKDVCENPEVKEIVQKAMREKLNNLPLKQKVLASLAIEGAGILIGHAFGEVTGIRVSLPPIDVQY</sequence>
<dbReference type="EMBL" id="JAVFKD010000016">
    <property type="protein sequence ID" value="KAK5988038.1"/>
    <property type="molecule type" value="Genomic_DNA"/>
</dbReference>
<dbReference type="Proteomes" id="UP001338125">
    <property type="component" value="Unassembled WGS sequence"/>
</dbReference>
<accession>A0ABR0S793</accession>
<evidence type="ECO:0000313" key="2">
    <source>
        <dbReference type="Proteomes" id="UP001338125"/>
    </source>
</evidence>
<evidence type="ECO:0000313" key="1">
    <source>
        <dbReference type="EMBL" id="KAK5988038.1"/>
    </source>
</evidence>
<reference evidence="1 2" key="1">
    <citation type="submission" date="2024-01" db="EMBL/GenBank/DDBJ databases">
        <title>Complete genome of Cladobotryum mycophilum ATHUM6906.</title>
        <authorList>
            <person name="Christinaki A.C."/>
            <person name="Myridakis A.I."/>
            <person name="Kouvelis V.N."/>
        </authorList>
    </citation>
    <scope>NUCLEOTIDE SEQUENCE [LARGE SCALE GENOMIC DNA]</scope>
    <source>
        <strain evidence="1 2">ATHUM6906</strain>
    </source>
</reference>
<organism evidence="1 2">
    <name type="scientific">Cladobotryum mycophilum</name>
    <dbReference type="NCBI Taxonomy" id="491253"/>
    <lineage>
        <taxon>Eukaryota</taxon>
        <taxon>Fungi</taxon>
        <taxon>Dikarya</taxon>
        <taxon>Ascomycota</taxon>
        <taxon>Pezizomycotina</taxon>
        <taxon>Sordariomycetes</taxon>
        <taxon>Hypocreomycetidae</taxon>
        <taxon>Hypocreales</taxon>
        <taxon>Hypocreaceae</taxon>
        <taxon>Cladobotryum</taxon>
    </lineage>
</organism>
<protein>
    <submittedName>
        <fullName evidence="1">Uncharacterized protein</fullName>
    </submittedName>
</protein>
<proteinExistence type="predicted"/>
<keyword evidence="2" id="KW-1185">Reference proteome</keyword>
<gene>
    <name evidence="1" type="ORF">PT974_12174</name>
</gene>
<comment type="caution">
    <text evidence="1">The sequence shown here is derived from an EMBL/GenBank/DDBJ whole genome shotgun (WGS) entry which is preliminary data.</text>
</comment>
<name>A0ABR0S793_9HYPO</name>